<dbReference type="AlphaFoldDB" id="A0A1Y4MH46"/>
<evidence type="ECO:0000313" key="3">
    <source>
        <dbReference type="Proteomes" id="UP000196386"/>
    </source>
</evidence>
<sequence length="78" mass="8561">MEGLWTAKPCEKQDWSYWSVSEPGRGFRPGFSALGVLGERLFAVLEPVFTAGGYWTGEGFCTRSRQIFAGGLSPGKKI</sequence>
<gene>
    <name evidence="1" type="ORF">B5F11_15115</name>
    <name evidence="2" type="ORF">DXC40_04580</name>
</gene>
<name>A0A1Y4MH46_9FIRM</name>
<comment type="caution">
    <text evidence="1">The sequence shown here is derived from an EMBL/GenBank/DDBJ whole genome shotgun (WGS) entry which is preliminary data.</text>
</comment>
<proteinExistence type="predicted"/>
<dbReference type="Proteomes" id="UP000260828">
    <property type="component" value="Unassembled WGS sequence"/>
</dbReference>
<reference evidence="1" key="2">
    <citation type="journal article" date="2018" name="BMC Genomics">
        <title>Whole genome sequencing and function prediction of 133 gut anaerobes isolated from chicken caecum in pure cultures.</title>
        <authorList>
            <person name="Medvecky M."/>
            <person name="Cejkova D."/>
            <person name="Polansky O."/>
            <person name="Karasova D."/>
            <person name="Kubasova T."/>
            <person name="Cizek A."/>
            <person name="Rychlik I."/>
        </authorList>
    </citation>
    <scope>NUCLEOTIDE SEQUENCE</scope>
    <source>
        <strain evidence="1">An175</strain>
    </source>
</reference>
<evidence type="ECO:0000313" key="2">
    <source>
        <dbReference type="EMBL" id="RGE70330.1"/>
    </source>
</evidence>
<accession>A0A1Y4MH46</accession>
<evidence type="ECO:0000313" key="1">
    <source>
        <dbReference type="EMBL" id="OUP68088.1"/>
    </source>
</evidence>
<dbReference type="EMBL" id="QVME01000001">
    <property type="protein sequence ID" value="RGE70330.1"/>
    <property type="molecule type" value="Genomic_DNA"/>
</dbReference>
<dbReference type="Proteomes" id="UP000196386">
    <property type="component" value="Unassembled WGS sequence"/>
</dbReference>
<reference evidence="2 4" key="3">
    <citation type="submission" date="2018-08" db="EMBL/GenBank/DDBJ databases">
        <title>A genome reference for cultivated species of the human gut microbiota.</title>
        <authorList>
            <person name="Zou Y."/>
            <person name="Xue W."/>
            <person name="Luo G."/>
        </authorList>
    </citation>
    <scope>NUCLEOTIDE SEQUENCE [LARGE SCALE GENOMIC DNA]</scope>
    <source>
        <strain evidence="2 4">TF05-12AC</strain>
    </source>
</reference>
<dbReference type="EMBL" id="NFKP01000022">
    <property type="protein sequence ID" value="OUP68088.1"/>
    <property type="molecule type" value="Genomic_DNA"/>
</dbReference>
<evidence type="ECO:0000313" key="4">
    <source>
        <dbReference type="Proteomes" id="UP000260828"/>
    </source>
</evidence>
<reference evidence="3" key="1">
    <citation type="submission" date="2017-04" db="EMBL/GenBank/DDBJ databases">
        <title>Function of individual gut microbiota members based on whole genome sequencing of pure cultures obtained from chicken caecum.</title>
        <authorList>
            <person name="Medvecky M."/>
            <person name="Cejkova D."/>
            <person name="Polansky O."/>
            <person name="Karasova D."/>
            <person name="Kubasova T."/>
            <person name="Cizek A."/>
            <person name="Rychlik I."/>
        </authorList>
    </citation>
    <scope>NUCLEOTIDE SEQUENCE [LARGE SCALE GENOMIC DNA]</scope>
    <source>
        <strain evidence="3">An175</strain>
    </source>
</reference>
<protein>
    <submittedName>
        <fullName evidence="1">Uncharacterized protein</fullName>
    </submittedName>
</protein>
<organism evidence="1 3">
    <name type="scientific">Anaerotruncus colihominis</name>
    <dbReference type="NCBI Taxonomy" id="169435"/>
    <lineage>
        <taxon>Bacteria</taxon>
        <taxon>Bacillati</taxon>
        <taxon>Bacillota</taxon>
        <taxon>Clostridia</taxon>
        <taxon>Eubacteriales</taxon>
        <taxon>Oscillospiraceae</taxon>
        <taxon>Anaerotruncus</taxon>
    </lineage>
</organism>